<protein>
    <recommendedName>
        <fullName evidence="1">TOD1/MUCI70 glycosyltransferase-like domain-containing protein</fullName>
    </recommendedName>
</protein>
<dbReference type="Pfam" id="PF04765">
    <property type="entry name" value="TOD1_MUCI70"/>
    <property type="match status" value="1"/>
</dbReference>
<dbReference type="HOGENOM" id="CLU_1188594_0_0_7"/>
<organism evidence="2">
    <name type="scientific">Geobacter sp. (strain M21)</name>
    <dbReference type="NCBI Taxonomy" id="443144"/>
    <lineage>
        <taxon>Bacteria</taxon>
        <taxon>Pseudomonadati</taxon>
        <taxon>Thermodesulfobacteriota</taxon>
        <taxon>Desulfuromonadia</taxon>
        <taxon>Geobacterales</taxon>
        <taxon>Geobacteraceae</taxon>
        <taxon>Geobacter</taxon>
    </lineage>
</organism>
<gene>
    <name evidence="2" type="ordered locus">GM21_3826</name>
</gene>
<dbReference type="EMBL" id="CP001661">
    <property type="protein sequence ID" value="ACT19843.1"/>
    <property type="molecule type" value="Genomic_DNA"/>
</dbReference>
<accession>C6E7I3</accession>
<dbReference type="KEGG" id="gem:GM21_3826"/>
<evidence type="ECO:0000313" key="2">
    <source>
        <dbReference type="EMBL" id="ACT19843.1"/>
    </source>
</evidence>
<name>C6E7I3_GEOSM</name>
<proteinExistence type="predicted"/>
<sequence>MTNQEKGVKVALISADLGRFRGNPGAGHVQQELPAGWIADSFFLDDESYPARPSLSPRLQAKIPKMLGYEMIPGYDYYIWLDSSFSLADPGAVAWLVQACAGRDMAVFKHPHRGSIREELEYIVEAMSAGDRYLSERYQKEPLREQVDLYLADPAFRDDALYAMGAFVYSKEMLARPEKNVMPLWYYHNARYSIQDQLSFPYLAAGVAGNGFRLATFDAGIFDNRYIAFRAGS</sequence>
<dbReference type="OrthoDB" id="9179784at2"/>
<dbReference type="STRING" id="443144.GM21_3826"/>
<feature type="domain" description="TOD1/MUCI70 glycosyltransferase-like" evidence="1">
    <location>
        <begin position="56"/>
        <end position="217"/>
    </location>
</feature>
<evidence type="ECO:0000259" key="1">
    <source>
        <dbReference type="Pfam" id="PF04765"/>
    </source>
</evidence>
<dbReference type="InterPro" id="IPR048354">
    <property type="entry name" value="TOD1_MUCI70_glycTrfase_dom"/>
</dbReference>
<dbReference type="AlphaFoldDB" id="C6E7I3"/>
<reference evidence="2" key="1">
    <citation type="submission" date="2009-07" db="EMBL/GenBank/DDBJ databases">
        <title>Complete sequence of Geobacter sp. M21.</title>
        <authorList>
            <consortium name="US DOE Joint Genome Institute"/>
            <person name="Lucas S."/>
            <person name="Copeland A."/>
            <person name="Lapidus A."/>
            <person name="Glavina del Rio T."/>
            <person name="Dalin E."/>
            <person name="Tice H."/>
            <person name="Bruce D."/>
            <person name="Goodwin L."/>
            <person name="Pitluck S."/>
            <person name="Saunders E."/>
            <person name="Brettin T."/>
            <person name="Detter J.C."/>
            <person name="Han C."/>
            <person name="Larimer F."/>
            <person name="Land M."/>
            <person name="Hauser L."/>
            <person name="Kyrpides N."/>
            <person name="Ovchinnikova G."/>
            <person name="Lovley D."/>
        </authorList>
    </citation>
    <scope>NUCLEOTIDE SEQUENCE [LARGE SCALE GENOMIC DNA]</scope>
    <source>
        <strain evidence="2">M21</strain>
    </source>
</reference>